<dbReference type="InterPro" id="IPR053204">
    <property type="entry name" value="Oxopyrrolidines_Biosynth-assoc"/>
</dbReference>
<dbReference type="Pfam" id="PF12311">
    <property type="entry name" value="DUF3632"/>
    <property type="match status" value="1"/>
</dbReference>
<dbReference type="InterPro" id="IPR022085">
    <property type="entry name" value="OpdG"/>
</dbReference>
<keyword evidence="2" id="KW-1185">Reference proteome</keyword>
<evidence type="ECO:0000313" key="1">
    <source>
        <dbReference type="EMBL" id="KAF1962509.1"/>
    </source>
</evidence>
<name>A0A6A5UEZ7_9PLEO</name>
<protein>
    <submittedName>
        <fullName evidence="1">Uncharacterized protein</fullName>
    </submittedName>
</protein>
<dbReference type="Proteomes" id="UP000800035">
    <property type="component" value="Unassembled WGS sequence"/>
</dbReference>
<reference evidence="1" key="1">
    <citation type="journal article" date="2020" name="Stud. Mycol.">
        <title>101 Dothideomycetes genomes: a test case for predicting lifestyles and emergence of pathogens.</title>
        <authorList>
            <person name="Haridas S."/>
            <person name="Albert R."/>
            <person name="Binder M."/>
            <person name="Bloem J."/>
            <person name="Labutti K."/>
            <person name="Salamov A."/>
            <person name="Andreopoulos B."/>
            <person name="Baker S."/>
            <person name="Barry K."/>
            <person name="Bills G."/>
            <person name="Bluhm B."/>
            <person name="Cannon C."/>
            <person name="Castanera R."/>
            <person name="Culley D."/>
            <person name="Daum C."/>
            <person name="Ezra D."/>
            <person name="Gonzalez J."/>
            <person name="Henrissat B."/>
            <person name="Kuo A."/>
            <person name="Liang C."/>
            <person name="Lipzen A."/>
            <person name="Lutzoni F."/>
            <person name="Magnuson J."/>
            <person name="Mondo S."/>
            <person name="Nolan M."/>
            <person name="Ohm R."/>
            <person name="Pangilinan J."/>
            <person name="Park H.-J."/>
            <person name="Ramirez L."/>
            <person name="Alfaro M."/>
            <person name="Sun H."/>
            <person name="Tritt A."/>
            <person name="Yoshinaga Y."/>
            <person name="Zwiers L.-H."/>
            <person name="Turgeon B."/>
            <person name="Goodwin S."/>
            <person name="Spatafora J."/>
            <person name="Crous P."/>
            <person name="Grigoriev I."/>
        </authorList>
    </citation>
    <scope>NUCLEOTIDE SEQUENCE</scope>
    <source>
        <strain evidence="1">CBS 675.92</strain>
    </source>
</reference>
<accession>A0A6A5UEZ7</accession>
<evidence type="ECO:0000313" key="2">
    <source>
        <dbReference type="Proteomes" id="UP000800035"/>
    </source>
</evidence>
<dbReference type="PANTHER" id="PTHR38797:SF4">
    <property type="entry name" value="NUCLEAR PORE COMPLEX PROTEIN NUP85"/>
    <property type="match status" value="1"/>
</dbReference>
<gene>
    <name evidence="1" type="ORF">CC80DRAFT_462668</name>
</gene>
<dbReference type="EMBL" id="ML976979">
    <property type="protein sequence ID" value="KAF1962509.1"/>
    <property type="molecule type" value="Genomic_DNA"/>
</dbReference>
<sequence length="276" mass="30512">MSDAWFSEKLAPDGDIEDGCHPEEAAALKDYVYHNTTATEAAHAITRPILLATNPGEDLARLWGFLEDALVELPSEYIEPLLELLKAIEHLPGVELPRSAKSDGPSEKLWKGLSGFGHMWSDSYMSGNWRDIARDAEGNERDALRAQHVRRAEVEARIVTAGLADIPIDWGYEVMSDALESVDALLDFEVPAAAQWLHVCGARFREGAEKGEKSWGLKPRSRLPGVSSPELRKAVAAQVMSLERWAFWEERLKSLQGESGVVQDAALKAWSAVRLA</sequence>
<dbReference type="AlphaFoldDB" id="A0A6A5UEZ7"/>
<dbReference type="PANTHER" id="PTHR38797">
    <property type="entry name" value="NUCLEAR PORE COMPLEX PROTEIN NUP85-RELATED"/>
    <property type="match status" value="1"/>
</dbReference>
<dbReference type="OrthoDB" id="5392447at2759"/>
<proteinExistence type="predicted"/>
<organism evidence="1 2">
    <name type="scientific">Byssothecium circinans</name>
    <dbReference type="NCBI Taxonomy" id="147558"/>
    <lineage>
        <taxon>Eukaryota</taxon>
        <taxon>Fungi</taxon>
        <taxon>Dikarya</taxon>
        <taxon>Ascomycota</taxon>
        <taxon>Pezizomycotina</taxon>
        <taxon>Dothideomycetes</taxon>
        <taxon>Pleosporomycetidae</taxon>
        <taxon>Pleosporales</taxon>
        <taxon>Massarineae</taxon>
        <taxon>Massarinaceae</taxon>
        <taxon>Byssothecium</taxon>
    </lineage>
</organism>